<name>A0A3L7YYL0_9BACE</name>
<evidence type="ECO:0000313" key="2">
    <source>
        <dbReference type="Proteomes" id="UP000267159"/>
    </source>
</evidence>
<comment type="caution">
    <text evidence="1">The sequence shown here is derived from an EMBL/GenBank/DDBJ whole genome shotgun (WGS) entry which is preliminary data.</text>
</comment>
<protein>
    <recommendedName>
        <fullName evidence="3">Lanthionine synthetase C-like protein</fullName>
    </recommendedName>
</protein>
<organism evidence="1 2">
    <name type="scientific">Bacteroides acidifaciens</name>
    <dbReference type="NCBI Taxonomy" id="85831"/>
    <lineage>
        <taxon>Bacteria</taxon>
        <taxon>Pseudomonadati</taxon>
        <taxon>Bacteroidota</taxon>
        <taxon>Bacteroidia</taxon>
        <taxon>Bacteroidales</taxon>
        <taxon>Bacteroidaceae</taxon>
        <taxon>Bacteroides</taxon>
    </lineage>
</organism>
<dbReference type="SUPFAM" id="SSF158745">
    <property type="entry name" value="LanC-like"/>
    <property type="match status" value="1"/>
</dbReference>
<dbReference type="EMBL" id="RAZM01000052">
    <property type="protein sequence ID" value="RLT79356.1"/>
    <property type="molecule type" value="Genomic_DNA"/>
</dbReference>
<evidence type="ECO:0008006" key="3">
    <source>
        <dbReference type="Google" id="ProtNLM"/>
    </source>
</evidence>
<dbReference type="AlphaFoldDB" id="A0A3L7YYL0"/>
<reference evidence="1 2" key="1">
    <citation type="submission" date="2018-09" db="EMBL/GenBank/DDBJ databases">
        <title>Murine metabolic-syndrome-specific gut microbial biobank.</title>
        <authorList>
            <person name="Liu C."/>
        </authorList>
    </citation>
    <scope>NUCLEOTIDE SEQUENCE [LARGE SCALE GENOMIC DNA]</scope>
    <source>
        <strain evidence="1 2">0.1X-D8-26</strain>
    </source>
</reference>
<evidence type="ECO:0000313" key="1">
    <source>
        <dbReference type="EMBL" id="RLT79356.1"/>
    </source>
</evidence>
<proteinExistence type="predicted"/>
<gene>
    <name evidence="1" type="ORF">D7Y07_14025</name>
</gene>
<dbReference type="Proteomes" id="UP000267159">
    <property type="component" value="Unassembled WGS sequence"/>
</dbReference>
<accession>A0A3L7YYL0</accession>
<sequence length="339" mass="39386">MNLQKNRQLINFMLLHSYSLTNSGLMFGKSGIALCLFEAARFFEYEKLEEYGLELLQEAIAWETSDYSFQNGKAGIICVAEYLIKNEFIDADLQELCGEEINEIICYIKRLEKKQANISDCIGFLAFLFMIERQISQSDFDDIYQLLVSILNDYFVEFPASAFHYKLFYIYSSIILGFGNAIEGKKKYCLTQIIDSIINKSNEMSMDCVCDNLSYAVNLYIYGKKYKHLKAIYIGERALEIITDNIIKETLNLKQLMEFPLILKQLSSYEKNIDSLYNMCCTLGNSYFYMNGDSVRTSRTNLQLNELMSFEAGVPKFIWIACLKNIEEWDFDKKILLLF</sequence>
<dbReference type="Gene3D" id="1.50.10.20">
    <property type="match status" value="1"/>
</dbReference>
<dbReference type="RefSeq" id="WP_121766773.1">
    <property type="nucleotide sequence ID" value="NZ_RAZM01000052.1"/>
</dbReference>